<dbReference type="InterPro" id="IPR057326">
    <property type="entry name" value="KR_dom"/>
</dbReference>
<feature type="domain" description="Ketoreductase" evidence="3">
    <location>
        <begin position="10"/>
        <end position="192"/>
    </location>
</feature>
<dbReference type="FunFam" id="3.40.50.720:FF:000084">
    <property type="entry name" value="Short-chain dehydrogenase reductase"/>
    <property type="match status" value="1"/>
</dbReference>
<evidence type="ECO:0000313" key="5">
    <source>
        <dbReference type="Proteomes" id="UP000460435"/>
    </source>
</evidence>
<dbReference type="InterPro" id="IPR002347">
    <property type="entry name" value="SDR_fam"/>
</dbReference>
<organism evidence="4 5">
    <name type="scientific">Phytoactinopolyspora mesophila</name>
    <dbReference type="NCBI Taxonomy" id="2650750"/>
    <lineage>
        <taxon>Bacteria</taxon>
        <taxon>Bacillati</taxon>
        <taxon>Actinomycetota</taxon>
        <taxon>Actinomycetes</taxon>
        <taxon>Jiangellales</taxon>
        <taxon>Jiangellaceae</taxon>
        <taxon>Phytoactinopolyspora</taxon>
    </lineage>
</organism>
<reference evidence="4 5" key="1">
    <citation type="submission" date="2019-11" db="EMBL/GenBank/DDBJ databases">
        <authorList>
            <person name="Li X.-J."/>
            <person name="Feng X.-M."/>
        </authorList>
    </citation>
    <scope>NUCLEOTIDE SEQUENCE [LARGE SCALE GENOMIC DNA]</scope>
    <source>
        <strain evidence="4 5">XMNu-373</strain>
    </source>
</reference>
<comment type="caution">
    <text evidence="4">The sequence shown here is derived from an EMBL/GenBank/DDBJ whole genome shotgun (WGS) entry which is preliminary data.</text>
</comment>
<name>A0A7K3M4W6_9ACTN</name>
<evidence type="ECO:0000256" key="2">
    <source>
        <dbReference type="ARBA" id="ARBA00023002"/>
    </source>
</evidence>
<dbReference type="SMART" id="SM00822">
    <property type="entry name" value="PKS_KR"/>
    <property type="match status" value="1"/>
</dbReference>
<comment type="similarity">
    <text evidence="1">Belongs to the short-chain dehydrogenases/reductases (SDR) family.</text>
</comment>
<protein>
    <submittedName>
        <fullName evidence="4">SDR family oxidoreductase</fullName>
    </submittedName>
</protein>
<dbReference type="PANTHER" id="PTHR43477">
    <property type="entry name" value="DIHYDROANTICAPSIN 7-DEHYDROGENASE"/>
    <property type="match status" value="1"/>
</dbReference>
<dbReference type="EMBL" id="WLZY01000004">
    <property type="protein sequence ID" value="NDL57972.1"/>
    <property type="molecule type" value="Genomic_DNA"/>
</dbReference>
<dbReference type="Proteomes" id="UP000460435">
    <property type="component" value="Unassembled WGS sequence"/>
</dbReference>
<gene>
    <name evidence="4" type="ORF">F7O44_12895</name>
</gene>
<keyword evidence="2" id="KW-0560">Oxidoreductase</keyword>
<dbReference type="PANTHER" id="PTHR43477:SF1">
    <property type="entry name" value="DIHYDROANTICAPSIN 7-DEHYDROGENASE"/>
    <property type="match status" value="1"/>
</dbReference>
<proteinExistence type="inferred from homology"/>
<dbReference type="Gene3D" id="3.40.50.720">
    <property type="entry name" value="NAD(P)-binding Rossmann-like Domain"/>
    <property type="match status" value="1"/>
</dbReference>
<dbReference type="Pfam" id="PF13561">
    <property type="entry name" value="adh_short_C2"/>
    <property type="match status" value="1"/>
</dbReference>
<dbReference type="RefSeq" id="WP_162450673.1">
    <property type="nucleotide sequence ID" value="NZ_WLZY01000004.1"/>
</dbReference>
<dbReference type="PRINTS" id="PR00080">
    <property type="entry name" value="SDRFAMILY"/>
</dbReference>
<dbReference type="PROSITE" id="PS00061">
    <property type="entry name" value="ADH_SHORT"/>
    <property type="match status" value="1"/>
</dbReference>
<evidence type="ECO:0000313" key="4">
    <source>
        <dbReference type="EMBL" id="NDL57972.1"/>
    </source>
</evidence>
<dbReference type="InterPro" id="IPR051122">
    <property type="entry name" value="SDR_DHRS6-like"/>
</dbReference>
<accession>A0A7K3M4W6</accession>
<keyword evidence="5" id="KW-1185">Reference proteome</keyword>
<dbReference type="GO" id="GO:0016491">
    <property type="term" value="F:oxidoreductase activity"/>
    <property type="evidence" value="ECO:0007669"/>
    <property type="project" value="UniProtKB-KW"/>
</dbReference>
<evidence type="ECO:0000259" key="3">
    <source>
        <dbReference type="SMART" id="SM00822"/>
    </source>
</evidence>
<dbReference type="InterPro" id="IPR036291">
    <property type="entry name" value="NAD(P)-bd_dom_sf"/>
</dbReference>
<dbReference type="AlphaFoldDB" id="A0A7K3M4W6"/>
<dbReference type="SUPFAM" id="SSF51735">
    <property type="entry name" value="NAD(P)-binding Rossmann-fold domains"/>
    <property type="match status" value="1"/>
</dbReference>
<dbReference type="CDD" id="cd05233">
    <property type="entry name" value="SDR_c"/>
    <property type="match status" value="1"/>
</dbReference>
<dbReference type="InterPro" id="IPR020904">
    <property type="entry name" value="Sc_DH/Rdtase_CS"/>
</dbReference>
<evidence type="ECO:0000256" key="1">
    <source>
        <dbReference type="ARBA" id="ARBA00006484"/>
    </source>
</evidence>
<sequence>MTPTIEPRPRVVAVTGGAAGIGEAVTRHMAGAGATVVALDRDRAALARLTSAAESDGLSVEAEQVDVSDEAQIAAAARRVSERHGGVDVLVCAAGVQRYGTVDEMSMDGYDEVMAVNVRGVFASCHHFVPLIRARGGGSVVVVASVQAYAAQSGVAAYAASKGALVAMVKAMAVDHAAEGIRVNAVCPGSVDTPMLRWAADRFSGDRSADDLVAEWGRSHPLGRVATPLEVAQAIAFLAGPEAGFVTGADLRVDGGLTAGLSVALPE</sequence>
<dbReference type="PRINTS" id="PR00081">
    <property type="entry name" value="GDHRDH"/>
</dbReference>